<gene>
    <name evidence="2" type="ORF">BOA8489_03468</name>
</gene>
<feature type="transmembrane region" description="Helical" evidence="1">
    <location>
        <begin position="179"/>
        <end position="206"/>
    </location>
</feature>
<dbReference type="AlphaFoldDB" id="A0A238J3R2"/>
<feature type="transmembrane region" description="Helical" evidence="1">
    <location>
        <begin position="66"/>
        <end position="84"/>
    </location>
</feature>
<dbReference type="EMBL" id="FXXQ01000015">
    <property type="protein sequence ID" value="SMX25328.1"/>
    <property type="molecule type" value="Genomic_DNA"/>
</dbReference>
<feature type="transmembrane region" description="Helical" evidence="1">
    <location>
        <begin position="104"/>
        <end position="122"/>
    </location>
</feature>
<evidence type="ECO:0008006" key="4">
    <source>
        <dbReference type="Google" id="ProtNLM"/>
    </source>
</evidence>
<feature type="transmembrane region" description="Helical" evidence="1">
    <location>
        <begin position="33"/>
        <end position="54"/>
    </location>
</feature>
<protein>
    <recommendedName>
        <fullName evidence="4">SNARE associated Golgi protein</fullName>
    </recommendedName>
</protein>
<keyword evidence="1" id="KW-0472">Membrane</keyword>
<evidence type="ECO:0000256" key="1">
    <source>
        <dbReference type="SAM" id="Phobius"/>
    </source>
</evidence>
<accession>A0A238J3R2</accession>
<dbReference type="Proteomes" id="UP000201838">
    <property type="component" value="Unassembled WGS sequence"/>
</dbReference>
<proteinExistence type="predicted"/>
<name>A0A238J3R2_9RHOB</name>
<reference evidence="2 3" key="1">
    <citation type="submission" date="2017-05" db="EMBL/GenBank/DDBJ databases">
        <authorList>
            <person name="Song R."/>
            <person name="Chenine A.L."/>
            <person name="Ruprecht R.M."/>
        </authorList>
    </citation>
    <scope>NUCLEOTIDE SEQUENCE [LARGE SCALE GENOMIC DNA]</scope>
    <source>
        <strain evidence="2 3">CECT 8489</strain>
    </source>
</reference>
<keyword evidence="3" id="KW-1185">Reference proteome</keyword>
<feature type="transmembrane region" description="Helical" evidence="1">
    <location>
        <begin position="212"/>
        <end position="233"/>
    </location>
</feature>
<evidence type="ECO:0000313" key="2">
    <source>
        <dbReference type="EMBL" id="SMX25328.1"/>
    </source>
</evidence>
<evidence type="ECO:0000313" key="3">
    <source>
        <dbReference type="Proteomes" id="UP000201838"/>
    </source>
</evidence>
<organism evidence="2 3">
    <name type="scientific">Boseongicola aestuarii</name>
    <dbReference type="NCBI Taxonomy" id="1470561"/>
    <lineage>
        <taxon>Bacteria</taxon>
        <taxon>Pseudomonadati</taxon>
        <taxon>Pseudomonadota</taxon>
        <taxon>Alphaproteobacteria</taxon>
        <taxon>Rhodobacterales</taxon>
        <taxon>Paracoccaceae</taxon>
        <taxon>Boseongicola</taxon>
    </lineage>
</organism>
<keyword evidence="1" id="KW-0812">Transmembrane</keyword>
<sequence>MRLWSQMERNSDSLVAMTEHDHFPPWHVGLTRFAVKLAVVAAMVYVVLSLLDWAQERAQVIGSDSLMLGVLTVLILVYVLLLAVPFVPGIEIGISLLLMKGADIAPVVYIATVLGLSLAYMIGHSVPYRWLHATLADLHLKRACALIERLEPLSHENRLAHLTHRLPERTAPYVRKGRYLILAALFNIPGNAILGGGGGIAFIAGFSRLFRPWAAVLTILLAVLPVPLSVWLLGEGVIAFR</sequence>
<keyword evidence="1" id="KW-1133">Transmembrane helix</keyword>